<protein>
    <recommendedName>
        <fullName evidence="4 15">Very-long-chain (3R)-3-hydroxyacyl-CoA dehydratase</fullName>
        <ecNumber evidence="4 15">4.2.1.134</ecNumber>
    </recommendedName>
</protein>
<keyword evidence="10 15" id="KW-0472">Membrane</keyword>
<name>A0A315V4Y4_GAMAF</name>
<comment type="catalytic activity">
    <reaction evidence="14">
        <text>a very-long-chain (3R)-3-hydroxyacyl-CoA = a very-long-chain (2E)-enoyl-CoA + H2O</text>
        <dbReference type="Rhea" id="RHEA:45812"/>
        <dbReference type="ChEBI" id="CHEBI:15377"/>
        <dbReference type="ChEBI" id="CHEBI:83728"/>
        <dbReference type="ChEBI" id="CHEBI:85440"/>
        <dbReference type="EC" id="4.2.1.134"/>
    </reaction>
    <physiologicalReaction direction="left-to-right" evidence="14">
        <dbReference type="Rhea" id="RHEA:45813"/>
    </physiologicalReaction>
</comment>
<evidence type="ECO:0000256" key="4">
    <source>
        <dbReference type="ARBA" id="ARBA00013122"/>
    </source>
</evidence>
<evidence type="ECO:0000256" key="12">
    <source>
        <dbReference type="ARBA" id="ARBA00023239"/>
    </source>
</evidence>
<dbReference type="InterPro" id="IPR007482">
    <property type="entry name" value="Tyr_Pase-like_PTPLA"/>
</dbReference>
<keyword evidence="17" id="KW-1185">Reference proteome</keyword>
<dbReference type="Pfam" id="PF04387">
    <property type="entry name" value="PTPLA"/>
    <property type="match status" value="1"/>
</dbReference>
<dbReference type="GO" id="GO:0030497">
    <property type="term" value="P:fatty acid elongation"/>
    <property type="evidence" value="ECO:0007669"/>
    <property type="project" value="TreeGrafter"/>
</dbReference>
<evidence type="ECO:0000256" key="6">
    <source>
        <dbReference type="ARBA" id="ARBA00022692"/>
    </source>
</evidence>
<evidence type="ECO:0000256" key="13">
    <source>
        <dbReference type="ARBA" id="ARBA00023688"/>
    </source>
</evidence>
<gene>
    <name evidence="16" type="ORF">CCH79_00004086</name>
</gene>
<keyword evidence="5 15" id="KW-0444">Lipid biosynthesis</keyword>
<evidence type="ECO:0000256" key="3">
    <source>
        <dbReference type="ARBA" id="ARBA00007811"/>
    </source>
</evidence>
<comment type="pathway">
    <text evidence="2 15">Lipid metabolism; fatty acid biosynthesis.</text>
</comment>
<evidence type="ECO:0000256" key="9">
    <source>
        <dbReference type="ARBA" id="ARBA00023098"/>
    </source>
</evidence>
<comment type="function">
    <text evidence="15">Catalyzes the third of the four reactions of the long-chain fatty acids elongation cycle. This endoplasmic reticulum-bound enzymatic process, allows the addition of two carbons to the chain of long- and very long-chain fatty acids/VLCFAs per cycle. This enzyme catalyzes the dehydration of the 3-hydroxyacyl-CoA intermediate into trans-2,3-enoyl-CoA, within each cycle of fatty acid elongation. Thereby, it participates to the production of VLCFAs of different chain lengths that are involved in multiple biological processes as precursors of membrane lipids and lipid mediators.</text>
</comment>
<feature type="transmembrane region" description="Helical" evidence="15">
    <location>
        <begin position="159"/>
        <end position="182"/>
    </location>
</feature>
<keyword evidence="9 15" id="KW-0443">Lipid metabolism</keyword>
<comment type="similarity">
    <text evidence="3 15">Belongs to the very long-chain fatty acids dehydratase HACD family.</text>
</comment>
<comment type="subcellular location">
    <subcellularLocation>
        <location evidence="15">Endoplasmic reticulum membrane</location>
        <topology evidence="15">Multi-pass membrane protein</topology>
    </subcellularLocation>
    <subcellularLocation>
        <location evidence="1">Membrane</location>
        <topology evidence="1">Multi-pass membrane protein</topology>
    </subcellularLocation>
</comment>
<dbReference type="GO" id="GO:0005789">
    <property type="term" value="C:endoplasmic reticulum membrane"/>
    <property type="evidence" value="ECO:0007669"/>
    <property type="project" value="UniProtKB-SubCell"/>
</dbReference>
<comment type="catalytic activity">
    <reaction evidence="13">
        <text>(3R)-hydroxyhexadecanoyl-CoA = (2E)-hexadecenoyl-CoA + H2O</text>
        <dbReference type="Rhea" id="RHEA:39159"/>
        <dbReference type="ChEBI" id="CHEBI:15377"/>
        <dbReference type="ChEBI" id="CHEBI:61526"/>
        <dbReference type="ChEBI" id="CHEBI:74278"/>
    </reaction>
    <physiologicalReaction direction="left-to-right" evidence="13">
        <dbReference type="Rhea" id="RHEA:39160"/>
    </physiologicalReaction>
</comment>
<dbReference type="EC" id="4.2.1.134" evidence="4 15"/>
<proteinExistence type="inferred from homology"/>
<dbReference type="PANTHER" id="PTHR11035:SF22">
    <property type="entry name" value="VERY-LONG-CHAIN (3R)-3-HYDROXYACYL-COA DEHYDRATASE 1"/>
    <property type="match status" value="1"/>
</dbReference>
<dbReference type="EMBL" id="NHOQ01002355">
    <property type="protein sequence ID" value="PWA18010.1"/>
    <property type="molecule type" value="Genomic_DNA"/>
</dbReference>
<dbReference type="GO" id="GO:0102158">
    <property type="term" value="F:very-long-chain (3R)-3-hydroxyacyl-CoA dehydratase activity"/>
    <property type="evidence" value="ECO:0007669"/>
    <property type="project" value="UniProtKB-EC"/>
</dbReference>
<keyword evidence="6 15" id="KW-0812">Transmembrane</keyword>
<sequence>MASSEEDGTVEEKENNNKKRTKSALITAWLTFYNIAMTAGWLVLAITMMRFYIQKGTHKGLYRSIARTLKFFQTFALVEVGHCAVGIVRTSVIVTGVQVCSRIYMVWFITSSIRQIQNEESVILFLVVWTVTEITRYSYYTFNLLHHLPYFIKWARYNFFIVLYPLGVVGELLTIYAALPFVRRSGMYSMRLPNKYNVSFDYYYFLIIVMLSYIPLFPQLYLHMLRQRRRVLHVHEELPLPVVTPVEKALLDFEWGFLVVLVVPQALGAQLVQVDPLGLAPQLVQLVHGCPVVLAVPLLEDQLCLLNLENLSVQDSPVHPGGPLTLGDL</sequence>
<dbReference type="PANTHER" id="PTHR11035">
    <property type="entry name" value="VERY-LONG-CHAIN (3R)-3-HYDROXYACYL-COA DEHYDRATASE"/>
    <property type="match status" value="1"/>
</dbReference>
<keyword evidence="7 15" id="KW-0276">Fatty acid metabolism</keyword>
<keyword evidence="8 15" id="KW-1133">Transmembrane helix</keyword>
<keyword evidence="12 15" id="KW-0456">Lyase</keyword>
<evidence type="ECO:0000256" key="1">
    <source>
        <dbReference type="ARBA" id="ARBA00004141"/>
    </source>
</evidence>
<comment type="caution">
    <text evidence="16">The sequence shown here is derived from an EMBL/GenBank/DDBJ whole genome shotgun (WGS) entry which is preliminary data.</text>
</comment>
<dbReference type="GO" id="GO:0030148">
    <property type="term" value="P:sphingolipid biosynthetic process"/>
    <property type="evidence" value="ECO:0007669"/>
    <property type="project" value="TreeGrafter"/>
</dbReference>
<dbReference type="GO" id="GO:0042761">
    <property type="term" value="P:very long-chain fatty acid biosynthetic process"/>
    <property type="evidence" value="ECO:0007669"/>
    <property type="project" value="TreeGrafter"/>
</dbReference>
<dbReference type="Proteomes" id="UP000250572">
    <property type="component" value="Unassembled WGS sequence"/>
</dbReference>
<evidence type="ECO:0000256" key="2">
    <source>
        <dbReference type="ARBA" id="ARBA00005194"/>
    </source>
</evidence>
<keyword evidence="15" id="KW-0256">Endoplasmic reticulum</keyword>
<dbReference type="STRING" id="33528.ENSGAFP00000003672"/>
<evidence type="ECO:0000256" key="14">
    <source>
        <dbReference type="ARBA" id="ARBA00023727"/>
    </source>
</evidence>
<reference evidence="16 17" key="1">
    <citation type="journal article" date="2018" name="G3 (Bethesda)">
        <title>A High-Quality Reference Genome for the Invasive Mosquitofish Gambusia affinis Using a Chicago Library.</title>
        <authorList>
            <person name="Hoffberg S.L."/>
            <person name="Troendle N.J."/>
            <person name="Glenn T.C."/>
            <person name="Mahmud O."/>
            <person name="Louha S."/>
            <person name="Chalopin D."/>
            <person name="Bennetzen J.L."/>
            <person name="Mauricio R."/>
        </authorList>
    </citation>
    <scope>NUCLEOTIDE SEQUENCE [LARGE SCALE GENOMIC DNA]</scope>
    <source>
        <strain evidence="16">NE01/NJP1002.9</strain>
        <tissue evidence="16">Muscle</tissue>
    </source>
</reference>
<accession>A0A315V4Y4</accession>
<dbReference type="AlphaFoldDB" id="A0A315V4Y4"/>
<organism evidence="16 17">
    <name type="scientific">Gambusia affinis</name>
    <name type="common">Western mosquitofish</name>
    <name type="synonym">Heterandria affinis</name>
    <dbReference type="NCBI Taxonomy" id="33528"/>
    <lineage>
        <taxon>Eukaryota</taxon>
        <taxon>Metazoa</taxon>
        <taxon>Chordata</taxon>
        <taxon>Craniata</taxon>
        <taxon>Vertebrata</taxon>
        <taxon>Euteleostomi</taxon>
        <taxon>Actinopterygii</taxon>
        <taxon>Neopterygii</taxon>
        <taxon>Teleostei</taxon>
        <taxon>Neoteleostei</taxon>
        <taxon>Acanthomorphata</taxon>
        <taxon>Ovalentaria</taxon>
        <taxon>Atherinomorphae</taxon>
        <taxon>Cyprinodontiformes</taxon>
        <taxon>Poeciliidae</taxon>
        <taxon>Poeciliinae</taxon>
        <taxon>Gambusia</taxon>
    </lineage>
</organism>
<feature type="transmembrane region" description="Helical" evidence="15">
    <location>
        <begin position="32"/>
        <end position="53"/>
    </location>
</feature>
<dbReference type="UniPathway" id="UPA00094"/>
<evidence type="ECO:0000256" key="11">
    <source>
        <dbReference type="ARBA" id="ARBA00023160"/>
    </source>
</evidence>
<keyword evidence="11 15" id="KW-0275">Fatty acid biosynthesis</keyword>
<evidence type="ECO:0000256" key="10">
    <source>
        <dbReference type="ARBA" id="ARBA00023136"/>
    </source>
</evidence>
<evidence type="ECO:0000256" key="15">
    <source>
        <dbReference type="RuleBase" id="RU363109"/>
    </source>
</evidence>
<evidence type="ECO:0000313" key="17">
    <source>
        <dbReference type="Proteomes" id="UP000250572"/>
    </source>
</evidence>
<evidence type="ECO:0000256" key="7">
    <source>
        <dbReference type="ARBA" id="ARBA00022832"/>
    </source>
</evidence>
<feature type="non-terminal residue" evidence="16">
    <location>
        <position position="329"/>
    </location>
</feature>
<feature type="transmembrane region" description="Helical" evidence="15">
    <location>
        <begin position="202"/>
        <end position="222"/>
    </location>
</feature>
<comment type="caution">
    <text evidence="15">Lacks conserved residue(s) required for the propagation of feature annotation.</text>
</comment>
<evidence type="ECO:0000256" key="5">
    <source>
        <dbReference type="ARBA" id="ARBA00022516"/>
    </source>
</evidence>
<evidence type="ECO:0000256" key="8">
    <source>
        <dbReference type="ARBA" id="ARBA00022989"/>
    </source>
</evidence>
<evidence type="ECO:0000313" key="16">
    <source>
        <dbReference type="EMBL" id="PWA18010.1"/>
    </source>
</evidence>